<keyword evidence="2" id="KW-0732">Signal</keyword>
<evidence type="ECO:0000313" key="4">
    <source>
        <dbReference type="Proteomes" id="UP001460888"/>
    </source>
</evidence>
<feature type="compositionally biased region" description="Low complexity" evidence="1">
    <location>
        <begin position="234"/>
        <end position="293"/>
    </location>
</feature>
<keyword evidence="4" id="KW-1185">Reference proteome</keyword>
<evidence type="ECO:0008006" key="5">
    <source>
        <dbReference type="Google" id="ProtNLM"/>
    </source>
</evidence>
<gene>
    <name evidence="3" type="ORF">SADO_06117</name>
</gene>
<sequence length="331" mass="34625">MLGVLAVAAITAGCSGLPAAPGSSGDGAPPAYVNVVNTEEMLVQLVPQDSGAARRNDHPAAFEPQQLAALLMSLRVRGEDHGSASTISSPSRLERLGAAVSKALVRASPRQDVGFVVYRRGQNGLFSGSSRYATSGRAFYQGDQLNLIFGEFDQAFSEFRDLSINEFKYGTRAQSARVGGERLVASDAWAWHEGRRDWIEMSATAQAIEAARQSAPRVIEASASSSAKPLQYGPAAASAPQAEPASASESTAPMAAQTSTTAAPTPKPAPAAASSSSTGTAAAAASGGAAASSDWTRIEDRLTQLKRLREKNLISEQDYQSKKDELLSQLP</sequence>
<protein>
    <recommendedName>
        <fullName evidence="5">SHOCT domain-containing protein</fullName>
    </recommendedName>
</protein>
<proteinExistence type="predicted"/>
<feature type="region of interest" description="Disordered" evidence="1">
    <location>
        <begin position="225"/>
        <end position="297"/>
    </location>
</feature>
<comment type="caution">
    <text evidence="3">The sequence shown here is derived from an EMBL/GenBank/DDBJ whole genome shotgun (WGS) entry which is preliminary data.</text>
</comment>
<reference evidence="3 4" key="1">
    <citation type="submission" date="2013-03" db="EMBL/GenBank/DDBJ databases">
        <title>Salinisphaera dokdonensis CL-ES53 Genome Sequencing.</title>
        <authorList>
            <person name="Li C."/>
            <person name="Lai Q."/>
            <person name="Shao Z."/>
        </authorList>
    </citation>
    <scope>NUCLEOTIDE SEQUENCE [LARGE SCALE GENOMIC DNA]</scope>
    <source>
        <strain evidence="3 4">CL-ES53</strain>
    </source>
</reference>
<accession>A0ABV2AYS0</accession>
<organism evidence="3 4">
    <name type="scientific">Salinisphaera dokdonensis CL-ES53</name>
    <dbReference type="NCBI Taxonomy" id="1304272"/>
    <lineage>
        <taxon>Bacteria</taxon>
        <taxon>Pseudomonadati</taxon>
        <taxon>Pseudomonadota</taxon>
        <taxon>Gammaproteobacteria</taxon>
        <taxon>Salinisphaerales</taxon>
        <taxon>Salinisphaeraceae</taxon>
        <taxon>Salinisphaera</taxon>
    </lineage>
</organism>
<evidence type="ECO:0000256" key="2">
    <source>
        <dbReference type="SAM" id="SignalP"/>
    </source>
</evidence>
<name>A0ABV2AYS0_9GAMM</name>
<dbReference type="EMBL" id="APND01000002">
    <property type="protein sequence ID" value="MES1928806.1"/>
    <property type="molecule type" value="Genomic_DNA"/>
</dbReference>
<feature type="signal peptide" evidence="2">
    <location>
        <begin position="1"/>
        <end position="19"/>
    </location>
</feature>
<dbReference type="Proteomes" id="UP001460888">
    <property type="component" value="Unassembled WGS sequence"/>
</dbReference>
<evidence type="ECO:0000313" key="3">
    <source>
        <dbReference type="EMBL" id="MES1928806.1"/>
    </source>
</evidence>
<evidence type="ECO:0000256" key="1">
    <source>
        <dbReference type="SAM" id="MobiDB-lite"/>
    </source>
</evidence>
<feature type="chain" id="PRO_5046357142" description="SHOCT domain-containing protein" evidence="2">
    <location>
        <begin position="20"/>
        <end position="331"/>
    </location>
</feature>